<proteinExistence type="predicted"/>
<dbReference type="EMBL" id="JACJLA010000003">
    <property type="protein sequence ID" value="MBM6912265.1"/>
    <property type="molecule type" value="Genomic_DNA"/>
</dbReference>
<reference evidence="2 3" key="1">
    <citation type="journal article" date="2021" name="Sci. Rep.">
        <title>The distribution of antibiotic resistance genes in chicken gut microbiota commensals.</title>
        <authorList>
            <person name="Juricova H."/>
            <person name="Matiasovicova J."/>
            <person name="Kubasova T."/>
            <person name="Cejkova D."/>
            <person name="Rychlik I."/>
        </authorList>
    </citation>
    <scope>NUCLEOTIDE SEQUENCE [LARGE SCALE GENOMIC DNA]</scope>
    <source>
        <strain evidence="2 3">An537</strain>
    </source>
</reference>
<evidence type="ECO:0000313" key="3">
    <source>
        <dbReference type="Proteomes" id="UP000707138"/>
    </source>
</evidence>
<dbReference type="Proteomes" id="UP000707138">
    <property type="component" value="Unassembled WGS sequence"/>
</dbReference>
<feature type="chain" id="PRO_5046345862" description="Copper amine oxidase" evidence="1">
    <location>
        <begin position="30"/>
        <end position="490"/>
    </location>
</feature>
<organism evidence="2 3">
    <name type="scientific">Veillonella magna</name>
    <dbReference type="NCBI Taxonomy" id="464322"/>
    <lineage>
        <taxon>Bacteria</taxon>
        <taxon>Bacillati</taxon>
        <taxon>Bacillota</taxon>
        <taxon>Negativicutes</taxon>
        <taxon>Veillonellales</taxon>
        <taxon>Veillonellaceae</taxon>
        <taxon>Veillonella</taxon>
    </lineage>
</organism>
<protein>
    <recommendedName>
        <fullName evidence="4">Copper amine oxidase</fullName>
    </recommendedName>
</protein>
<feature type="signal peptide" evidence="1">
    <location>
        <begin position="1"/>
        <end position="29"/>
    </location>
</feature>
<name>A0ABS2GFZ8_9FIRM</name>
<comment type="caution">
    <text evidence="2">The sequence shown here is derived from an EMBL/GenBank/DDBJ whole genome shotgun (WGS) entry which is preliminary data.</text>
</comment>
<dbReference type="RefSeq" id="WP_205087475.1">
    <property type="nucleotide sequence ID" value="NZ_JACJLA010000003.1"/>
</dbReference>
<sequence length="490" mass="53756">MKKKKNVSAVMAACLALGTWIGGASPVQADGVPSDDGKTIYYTVHKETGESDTVDPNTNDMVAKADTIVTQPEKQKSVKIATNETKHRDTVVPERKIKLLGQRNDTTISVSNVLPSQRINIDNYQFGTVPVKVIKEEGTLLLSDSPEYVSSDGVLAAGTLQGKSRVYFYHVNEADQDKQVAIVLENNGNTDSRITVKRKLVTEPSDAYFKVGRELSFNELVLWQASQEADAERALAAADKKYKKKQLAEKLKAIDANMPPQLGKGLRIAKEENWLLPSHSRKLLFEDLSNIPIKKDQLISGIVDFTSSEPIQAKVLMLNKGSGPLGYSYIAPVQPMDDVELRGTFHGVMRYMQSETPYNSSLGASAITIGNDREDAFIKGVDELTNNKAMTDKGNYGVSYDVTIPTAGDKRFAVYFNPLGGAYAGSVQIVSGTHNKIYQVPGAYDEYIGHGTIYDTMYLDTFTPGEPIVLRFIPAGASNLPVRFLFIPLD</sequence>
<accession>A0ABS2GFZ8</accession>
<evidence type="ECO:0000313" key="2">
    <source>
        <dbReference type="EMBL" id="MBM6912265.1"/>
    </source>
</evidence>
<evidence type="ECO:0008006" key="4">
    <source>
        <dbReference type="Google" id="ProtNLM"/>
    </source>
</evidence>
<evidence type="ECO:0000256" key="1">
    <source>
        <dbReference type="SAM" id="SignalP"/>
    </source>
</evidence>
<keyword evidence="3" id="KW-1185">Reference proteome</keyword>
<gene>
    <name evidence="2" type="ORF">H6A01_02825</name>
</gene>
<keyword evidence="1" id="KW-0732">Signal</keyword>